<dbReference type="GO" id="GO:1990281">
    <property type="term" value="C:efflux pump complex"/>
    <property type="evidence" value="ECO:0007669"/>
    <property type="project" value="TreeGrafter"/>
</dbReference>
<feature type="coiled-coil region" evidence="1">
    <location>
        <begin position="92"/>
        <end position="153"/>
    </location>
</feature>
<keyword evidence="3" id="KW-0472">Membrane</keyword>
<feature type="domain" description="Multidrug resistance protein MdtA-like C-terminal permuted SH3" evidence="4">
    <location>
        <begin position="306"/>
        <end position="348"/>
    </location>
</feature>
<sequence>MKRKLFWIIGIIVIVLLVVVALIVKQTTNDTDDKKDGYDTYKVKKESPLSISGKAAPTKIKTYNNNDQLGEFVSTVVEDGQSVKQGDQLINYNVNDQKRQDLQDKVNAAQNKVDQDYQNINQQPNNNDLQNTLSKDLNTLNDANKQLSQYNRQVNESMYASFDGKVEMENDNDANSGEAILKLVASEPQIKTSVSEFDITKIKVGDAVNVTVNSTGEQGKGKITKISELPTSYDDSNQSESMNTADPESETTQTSNPVSNNPSVGKGNSKYQVTIGKLDISVRSGFSTEGEIPLDTIKLPKSVLTKGNHVFVVDKNHKVHKRHINIKRQNGEIYVEKGLKSGDKLIISPKKTLNNGEKVEIAS</sequence>
<feature type="transmembrane region" description="Helical" evidence="3">
    <location>
        <begin position="5"/>
        <end position="24"/>
    </location>
</feature>
<keyword evidence="3" id="KW-0812">Transmembrane</keyword>
<gene>
    <name evidence="5" type="ORF">CEP64_11015</name>
</gene>
<dbReference type="KEGG" id="sscu:CEP64_11015"/>
<dbReference type="PANTHER" id="PTHR30469">
    <property type="entry name" value="MULTIDRUG RESISTANCE PROTEIN MDTA"/>
    <property type="match status" value="1"/>
</dbReference>
<evidence type="ECO:0000313" key="5">
    <source>
        <dbReference type="EMBL" id="ASE35109.1"/>
    </source>
</evidence>
<evidence type="ECO:0000256" key="3">
    <source>
        <dbReference type="SAM" id="Phobius"/>
    </source>
</evidence>
<dbReference type="EMBL" id="CP022046">
    <property type="protein sequence ID" value="ASE35109.1"/>
    <property type="molecule type" value="Genomic_DNA"/>
</dbReference>
<feature type="region of interest" description="Disordered" evidence="2">
    <location>
        <begin position="213"/>
        <end position="269"/>
    </location>
</feature>
<evidence type="ECO:0000256" key="2">
    <source>
        <dbReference type="SAM" id="MobiDB-lite"/>
    </source>
</evidence>
<proteinExistence type="predicted"/>
<dbReference type="PANTHER" id="PTHR30469:SF15">
    <property type="entry name" value="HLYD FAMILY OF SECRETION PROTEINS"/>
    <property type="match status" value="1"/>
</dbReference>
<protein>
    <submittedName>
        <fullName evidence="5">RND transporter</fullName>
    </submittedName>
</protein>
<name>A0AAI8DJU4_MAMSC</name>
<dbReference type="RefSeq" id="WP_088592543.1">
    <property type="nucleotide sequence ID" value="NZ_CP022046.2"/>
</dbReference>
<dbReference type="Proteomes" id="UP000197058">
    <property type="component" value="Chromosome"/>
</dbReference>
<dbReference type="Gene3D" id="2.40.30.170">
    <property type="match status" value="1"/>
</dbReference>
<dbReference type="AlphaFoldDB" id="A0AAI8DJU4"/>
<keyword evidence="3" id="KW-1133">Transmembrane helix</keyword>
<evidence type="ECO:0000313" key="6">
    <source>
        <dbReference type="Proteomes" id="UP000197058"/>
    </source>
</evidence>
<accession>A0AAI8DJU4</accession>
<keyword evidence="1" id="KW-0175">Coiled coil</keyword>
<evidence type="ECO:0000259" key="4">
    <source>
        <dbReference type="Pfam" id="PF25967"/>
    </source>
</evidence>
<reference evidence="6" key="1">
    <citation type="submission" date="2017-06" db="EMBL/GenBank/DDBJ databases">
        <title>FDA dAtabase for Regulatory Grade micrObial Sequences (FDA-ARGOS): Supporting development and validation of Infectious Disease Dx tests.</title>
        <authorList>
            <person name="Goldberg B."/>
            <person name="Campos J."/>
            <person name="Tallon L."/>
            <person name="Sadzewicz L."/>
            <person name="Sengamalay N."/>
            <person name="Ott S."/>
            <person name="Godinez A."/>
            <person name="Nagaraj S."/>
            <person name="Vavikolanu K."/>
            <person name="Nadendla S."/>
            <person name="George J."/>
            <person name="Geyer C."/>
            <person name="Sichtig H."/>
        </authorList>
    </citation>
    <scope>NUCLEOTIDE SEQUENCE [LARGE SCALE GENOMIC DNA]</scope>
    <source>
        <strain evidence="6">FDAARGOS_285</strain>
    </source>
</reference>
<dbReference type="Gene3D" id="2.40.420.20">
    <property type="match status" value="1"/>
</dbReference>
<evidence type="ECO:0000256" key="1">
    <source>
        <dbReference type="SAM" id="Coils"/>
    </source>
</evidence>
<dbReference type="GO" id="GO:0015562">
    <property type="term" value="F:efflux transmembrane transporter activity"/>
    <property type="evidence" value="ECO:0007669"/>
    <property type="project" value="TreeGrafter"/>
</dbReference>
<feature type="compositionally biased region" description="Polar residues" evidence="2">
    <location>
        <begin position="229"/>
        <end position="263"/>
    </location>
</feature>
<organism evidence="5 6">
    <name type="scientific">Mammaliicoccus sciuri</name>
    <name type="common">Staphylococcus sciuri</name>
    <dbReference type="NCBI Taxonomy" id="1296"/>
    <lineage>
        <taxon>Bacteria</taxon>
        <taxon>Bacillati</taxon>
        <taxon>Bacillota</taxon>
        <taxon>Bacilli</taxon>
        <taxon>Bacillales</taxon>
        <taxon>Staphylococcaceae</taxon>
        <taxon>Mammaliicoccus</taxon>
    </lineage>
</organism>
<dbReference type="InterPro" id="IPR058627">
    <property type="entry name" value="MdtA-like_C"/>
</dbReference>
<dbReference type="Pfam" id="PF25967">
    <property type="entry name" value="RND-MFP_C"/>
    <property type="match status" value="1"/>
</dbReference>